<keyword evidence="5" id="KW-1185">Reference proteome</keyword>
<evidence type="ECO:0000256" key="3">
    <source>
        <dbReference type="SAM" id="MobiDB-lite"/>
    </source>
</evidence>
<comment type="caution">
    <text evidence="4">The sequence shown here is derived from an EMBL/GenBank/DDBJ whole genome shotgun (WGS) entry which is preliminary data.</text>
</comment>
<dbReference type="EMBL" id="VIGH01000011">
    <property type="protein sequence ID" value="TQF65627.1"/>
    <property type="molecule type" value="Genomic_DNA"/>
</dbReference>
<evidence type="ECO:0000313" key="5">
    <source>
        <dbReference type="Proteomes" id="UP000316256"/>
    </source>
</evidence>
<proteinExistence type="predicted"/>
<protein>
    <submittedName>
        <fullName evidence="4">RNA polymerase subunit sigma-70</fullName>
    </submittedName>
</protein>
<sequence length="126" mass="13777">MTQARKPRQFSSTEHLASEAVAAYVDGELQMNAYLRAAQHLSLCPECAASVDAQQHVRGALRRASEISMPTSLLGLLSQIPTCTSSGDDGDDPAKTTGRDAQFGRRRASISSMVTSYSFATWRRRR</sequence>
<dbReference type="Proteomes" id="UP000316256">
    <property type="component" value="Unassembled WGS sequence"/>
</dbReference>
<evidence type="ECO:0000256" key="1">
    <source>
        <dbReference type="ARBA" id="ARBA00023015"/>
    </source>
</evidence>
<name>A0A541AZX9_9NOCA</name>
<evidence type="ECO:0000256" key="2">
    <source>
        <dbReference type="ARBA" id="ARBA00023163"/>
    </source>
</evidence>
<dbReference type="RefSeq" id="WP_142103035.1">
    <property type="nucleotide sequence ID" value="NZ_VIGH01000011.1"/>
</dbReference>
<evidence type="ECO:0000313" key="4">
    <source>
        <dbReference type="EMBL" id="TQF65627.1"/>
    </source>
</evidence>
<gene>
    <name evidence="4" type="ORF">FK531_20765</name>
</gene>
<organism evidence="4 5">
    <name type="scientific">Rhodococcus spelaei</name>
    <dbReference type="NCBI Taxonomy" id="2546320"/>
    <lineage>
        <taxon>Bacteria</taxon>
        <taxon>Bacillati</taxon>
        <taxon>Actinomycetota</taxon>
        <taxon>Actinomycetes</taxon>
        <taxon>Mycobacteriales</taxon>
        <taxon>Nocardiaceae</taxon>
        <taxon>Rhodococcus</taxon>
    </lineage>
</organism>
<dbReference type="InterPro" id="IPR041916">
    <property type="entry name" value="Anti_sigma_zinc_sf"/>
</dbReference>
<keyword evidence="2" id="KW-0804">Transcription</keyword>
<dbReference type="OrthoDB" id="4425192at2"/>
<feature type="region of interest" description="Disordered" evidence="3">
    <location>
        <begin position="83"/>
        <end position="103"/>
    </location>
</feature>
<reference evidence="4 5" key="1">
    <citation type="submission" date="2019-06" db="EMBL/GenBank/DDBJ databases">
        <title>Rhodococcus spaelei sp. nov., isolated from a cave.</title>
        <authorList>
            <person name="Lee S.D."/>
        </authorList>
    </citation>
    <scope>NUCLEOTIDE SEQUENCE [LARGE SCALE GENOMIC DNA]</scope>
    <source>
        <strain evidence="4 5">C9-5</strain>
    </source>
</reference>
<keyword evidence="1" id="KW-0805">Transcription regulation</keyword>
<dbReference type="Gene3D" id="1.10.10.1320">
    <property type="entry name" value="Anti-sigma factor, zinc-finger domain"/>
    <property type="match status" value="1"/>
</dbReference>
<dbReference type="AlphaFoldDB" id="A0A541AZX9"/>
<accession>A0A541AZX9</accession>